<sequence length="301" mass="33477">MPTTVVAGSWGSRAGSLTMAEAISQFAIAGKTSPRSIIMRLLDHVLLATVVTLLASTYAAAQTKISAVTSHSSPNLGEELVRDRNGANNGRSLRVNANTAGATWLEKLGKHAKVFWWLETEKTDDYVLKALNLKELRGSDLTKNANYKYFLKFAKKAESYRLNKWVRKKFSTYQVWKELGLQKVRTVEQLNQIRNTKEFGIYKRFVNEFDDDVLRSVAGYNPPKVVVDRGAPKAEMTARVEIMAEAKRPMVYAKLALGLTVPGKPGVTLKGEALKNHDDYGYFELFLAEAAKVAKTTNKVA</sequence>
<reference evidence="1" key="2">
    <citation type="submission" date="2015-06" db="UniProtKB">
        <authorList>
            <consortium name="EnsemblProtists"/>
        </authorList>
    </citation>
    <scope>IDENTIFICATION</scope>
    <source>
        <strain evidence="1">Pr102</strain>
    </source>
</reference>
<dbReference type="eggNOG" id="ENOG502REZ5">
    <property type="taxonomic scope" value="Eukaryota"/>
</dbReference>
<protein>
    <recommendedName>
        <fullName evidence="3">RxLR effector protein</fullName>
    </recommendedName>
</protein>
<dbReference type="EnsemblProtists" id="Phyra77944">
    <property type="protein sequence ID" value="Phyra77944"/>
    <property type="gene ID" value="Phyra77944"/>
</dbReference>
<dbReference type="Proteomes" id="UP000005238">
    <property type="component" value="Unassembled WGS sequence"/>
</dbReference>
<dbReference type="VEuPathDB" id="FungiDB:KRP23_5114"/>
<dbReference type="HOGENOM" id="CLU_071191_1_0_1"/>
<reference evidence="2" key="1">
    <citation type="journal article" date="2006" name="Science">
        <title>Phytophthora genome sequences uncover evolutionary origins and mechanisms of pathogenesis.</title>
        <authorList>
            <person name="Tyler B.M."/>
            <person name="Tripathy S."/>
            <person name="Zhang X."/>
            <person name="Dehal P."/>
            <person name="Jiang R.H."/>
            <person name="Aerts A."/>
            <person name="Arredondo F.D."/>
            <person name="Baxter L."/>
            <person name="Bensasson D."/>
            <person name="Beynon J.L."/>
            <person name="Chapman J."/>
            <person name="Damasceno C.M."/>
            <person name="Dorrance A.E."/>
            <person name="Dou D."/>
            <person name="Dickerman A.W."/>
            <person name="Dubchak I.L."/>
            <person name="Garbelotto M."/>
            <person name="Gijzen M."/>
            <person name="Gordon S.G."/>
            <person name="Govers F."/>
            <person name="Grunwald N.J."/>
            <person name="Huang W."/>
            <person name="Ivors K.L."/>
            <person name="Jones R.W."/>
            <person name="Kamoun S."/>
            <person name="Krampis K."/>
            <person name="Lamour K.H."/>
            <person name="Lee M.K."/>
            <person name="McDonald W.H."/>
            <person name="Medina M."/>
            <person name="Meijer H.J."/>
            <person name="Nordberg E.K."/>
            <person name="Maclean D.J."/>
            <person name="Ospina-Giraldo M.D."/>
            <person name="Morris P.F."/>
            <person name="Phuntumart V."/>
            <person name="Putnam N.H."/>
            <person name="Rash S."/>
            <person name="Rose J.K."/>
            <person name="Sakihama Y."/>
            <person name="Salamov A.A."/>
            <person name="Savidor A."/>
            <person name="Scheuring C.F."/>
            <person name="Smith B.M."/>
            <person name="Sobral B.W."/>
            <person name="Terry A."/>
            <person name="Torto-Alalibo T.A."/>
            <person name="Win J."/>
            <person name="Xu Z."/>
            <person name="Zhang H."/>
            <person name="Grigoriev I.V."/>
            <person name="Rokhsar D.S."/>
            <person name="Boore J.L."/>
        </authorList>
    </citation>
    <scope>NUCLEOTIDE SEQUENCE [LARGE SCALE GENOMIC DNA]</scope>
    <source>
        <strain evidence="2">Pr102</strain>
    </source>
</reference>
<dbReference type="InParanoid" id="H3GN01"/>
<keyword evidence="2" id="KW-1185">Reference proteome</keyword>
<evidence type="ECO:0000313" key="2">
    <source>
        <dbReference type="Proteomes" id="UP000005238"/>
    </source>
</evidence>
<dbReference type="VEuPathDB" id="FungiDB:KRP22_5027"/>
<proteinExistence type="predicted"/>
<organism evidence="1 2">
    <name type="scientific">Phytophthora ramorum</name>
    <name type="common">Sudden oak death agent</name>
    <dbReference type="NCBI Taxonomy" id="164328"/>
    <lineage>
        <taxon>Eukaryota</taxon>
        <taxon>Sar</taxon>
        <taxon>Stramenopiles</taxon>
        <taxon>Oomycota</taxon>
        <taxon>Peronosporomycetes</taxon>
        <taxon>Peronosporales</taxon>
        <taxon>Peronosporaceae</taxon>
        <taxon>Phytophthora</taxon>
    </lineage>
</organism>
<accession>H3GN01</accession>
<dbReference type="AlphaFoldDB" id="H3GN01"/>
<evidence type="ECO:0008006" key="3">
    <source>
        <dbReference type="Google" id="ProtNLM"/>
    </source>
</evidence>
<name>H3GN01_PHYRM</name>
<dbReference type="OMA" id="DNIWERM"/>
<dbReference type="EMBL" id="DS566024">
    <property type="status" value="NOT_ANNOTATED_CDS"/>
    <property type="molecule type" value="Genomic_DNA"/>
</dbReference>
<evidence type="ECO:0000313" key="1">
    <source>
        <dbReference type="EnsemblProtists" id="Phyra77944"/>
    </source>
</evidence>